<comment type="caution">
    <text evidence="3">The sequence shown here is derived from an EMBL/GenBank/DDBJ whole genome shotgun (WGS) entry which is preliminary data.</text>
</comment>
<dbReference type="AlphaFoldDB" id="A0A2G1QP15"/>
<keyword evidence="4" id="KW-1185">Reference proteome</keyword>
<dbReference type="RefSeq" id="WP_099306079.1">
    <property type="nucleotide sequence ID" value="NZ_PDVP01000004.1"/>
</dbReference>
<dbReference type="SUPFAM" id="SSF47090">
    <property type="entry name" value="PGBD-like"/>
    <property type="match status" value="1"/>
</dbReference>
<accession>A0A2G1QP15</accession>
<dbReference type="EMBL" id="PDVP01000004">
    <property type="protein sequence ID" value="PHP67252.1"/>
    <property type="molecule type" value="Genomic_DNA"/>
</dbReference>
<dbReference type="InterPro" id="IPR036365">
    <property type="entry name" value="PGBD-like_sf"/>
</dbReference>
<dbReference type="InterPro" id="IPR002477">
    <property type="entry name" value="Peptidoglycan-bd-like"/>
</dbReference>
<feature type="domain" description="N-acetylmuramidase" evidence="2">
    <location>
        <begin position="21"/>
        <end position="192"/>
    </location>
</feature>
<protein>
    <submittedName>
        <fullName evidence="3">Peptidoglycan-binding protein</fullName>
    </submittedName>
</protein>
<dbReference type="Proteomes" id="UP000221168">
    <property type="component" value="Unassembled WGS sequence"/>
</dbReference>
<dbReference type="InterPro" id="IPR036366">
    <property type="entry name" value="PGBDSf"/>
</dbReference>
<evidence type="ECO:0000259" key="1">
    <source>
        <dbReference type="Pfam" id="PF01471"/>
    </source>
</evidence>
<reference evidence="3 4" key="1">
    <citation type="submission" date="2017-10" db="EMBL/GenBank/DDBJ databases">
        <title>Sedimentibacterium mangrovi gen. nov., sp. nov., a novel member of family Phyllobacteriacea isolated from mangrove sediment.</title>
        <authorList>
            <person name="Liao H."/>
            <person name="Tian Y."/>
        </authorList>
    </citation>
    <scope>NUCLEOTIDE SEQUENCE [LARGE SCALE GENOMIC DNA]</scope>
    <source>
        <strain evidence="3 4">X9-2-2</strain>
    </source>
</reference>
<dbReference type="Gene3D" id="1.10.101.10">
    <property type="entry name" value="PGBD-like superfamily/PGBD"/>
    <property type="match status" value="1"/>
</dbReference>
<evidence type="ECO:0000259" key="2">
    <source>
        <dbReference type="Pfam" id="PF11860"/>
    </source>
</evidence>
<sequence>MIPSSLIPRLARPAAEQGLDPASFLAVIDVESGGRIFAEVDGRQEPLIRFEGHYFDRRLSGAGRAAAREAGLAHPRAGMVKNPASQAARYRMLAHAEAIDRTAARESCSWGIGQVMGAHWAWLGYPSVDALVAEARAGAEGQARLMLTYIGKANLTAALAARDWAAFARAYNGPAYAGNGYDRRLAAAFARYAAIDLASARNQPAPHTGLEPGPVTTGPVLARGSRGNAVATLQRHLSALGYPLPIDGTFGPQTERAVRAFQSDHGLAVDGIAGPRTLEGLRLATPGNRLWRRLLARVSVLFSVMKGKRPNTFPEP</sequence>
<dbReference type="Pfam" id="PF01471">
    <property type="entry name" value="PG_binding_1"/>
    <property type="match status" value="1"/>
</dbReference>
<evidence type="ECO:0000313" key="4">
    <source>
        <dbReference type="Proteomes" id="UP000221168"/>
    </source>
</evidence>
<gene>
    <name evidence="3" type="ORF">CSC94_09415</name>
</gene>
<dbReference type="OrthoDB" id="1523598at2"/>
<evidence type="ECO:0000313" key="3">
    <source>
        <dbReference type="EMBL" id="PHP67252.1"/>
    </source>
</evidence>
<feature type="domain" description="Peptidoglycan binding-like" evidence="1">
    <location>
        <begin position="226"/>
        <end position="279"/>
    </location>
</feature>
<proteinExistence type="predicted"/>
<dbReference type="Pfam" id="PF11860">
    <property type="entry name" value="Muramidase"/>
    <property type="match status" value="1"/>
</dbReference>
<name>A0A2G1QP15_9HYPH</name>
<dbReference type="InterPro" id="IPR024408">
    <property type="entry name" value="Muramidase"/>
</dbReference>
<organism evidence="3 4">
    <name type="scientific">Zhengella mangrovi</name>
    <dbReference type="NCBI Taxonomy" id="1982044"/>
    <lineage>
        <taxon>Bacteria</taxon>
        <taxon>Pseudomonadati</taxon>
        <taxon>Pseudomonadota</taxon>
        <taxon>Alphaproteobacteria</taxon>
        <taxon>Hyphomicrobiales</taxon>
        <taxon>Notoacmeibacteraceae</taxon>
        <taxon>Zhengella</taxon>
    </lineage>
</organism>